<evidence type="ECO:0000256" key="1">
    <source>
        <dbReference type="SAM" id="MobiDB-lite"/>
    </source>
</evidence>
<feature type="compositionally biased region" description="Basic and acidic residues" evidence="1">
    <location>
        <begin position="369"/>
        <end position="395"/>
    </location>
</feature>
<feature type="compositionally biased region" description="Polar residues" evidence="1">
    <location>
        <begin position="659"/>
        <end position="675"/>
    </location>
</feature>
<dbReference type="OrthoDB" id="3255291at2759"/>
<feature type="compositionally biased region" description="Low complexity" evidence="1">
    <location>
        <begin position="352"/>
        <end position="366"/>
    </location>
</feature>
<evidence type="ECO:0000313" key="2">
    <source>
        <dbReference type="EMBL" id="OSD08173.1"/>
    </source>
</evidence>
<dbReference type="STRING" id="1353009.A0A1Y2J5J0"/>
<feature type="compositionally biased region" description="Basic residues" evidence="1">
    <location>
        <begin position="556"/>
        <end position="565"/>
    </location>
</feature>
<feature type="region of interest" description="Disordered" evidence="1">
    <location>
        <begin position="481"/>
        <end position="537"/>
    </location>
</feature>
<dbReference type="EMBL" id="KZ084087">
    <property type="protein sequence ID" value="OSD08173.1"/>
    <property type="molecule type" value="Genomic_DNA"/>
</dbReference>
<name>A0A1Y2J5J0_TRAC3</name>
<feature type="compositionally biased region" description="Polar residues" evidence="1">
    <location>
        <begin position="625"/>
        <end position="634"/>
    </location>
</feature>
<keyword evidence="3" id="KW-1185">Reference proteome</keyword>
<feature type="compositionally biased region" description="Polar residues" evidence="1">
    <location>
        <begin position="162"/>
        <end position="174"/>
    </location>
</feature>
<feature type="compositionally biased region" description="Basic and acidic residues" evidence="1">
    <location>
        <begin position="198"/>
        <end position="207"/>
    </location>
</feature>
<dbReference type="Proteomes" id="UP000193067">
    <property type="component" value="Unassembled WGS sequence"/>
</dbReference>
<feature type="region of interest" description="Disordered" evidence="1">
    <location>
        <begin position="134"/>
        <end position="461"/>
    </location>
</feature>
<feature type="compositionally biased region" description="Basic and acidic residues" evidence="1">
    <location>
        <begin position="569"/>
        <end position="593"/>
    </location>
</feature>
<evidence type="ECO:0000313" key="3">
    <source>
        <dbReference type="Proteomes" id="UP000193067"/>
    </source>
</evidence>
<protein>
    <submittedName>
        <fullName evidence="2">Uncharacterized protein</fullName>
    </submittedName>
</protein>
<dbReference type="AlphaFoldDB" id="A0A1Y2J5J0"/>
<accession>A0A1Y2J5J0</accession>
<feature type="region of interest" description="Disordered" evidence="1">
    <location>
        <begin position="552"/>
        <end position="722"/>
    </location>
</feature>
<organism evidence="2 3">
    <name type="scientific">Trametes coccinea (strain BRFM310)</name>
    <name type="common">Pycnoporus coccineus</name>
    <dbReference type="NCBI Taxonomy" id="1353009"/>
    <lineage>
        <taxon>Eukaryota</taxon>
        <taxon>Fungi</taxon>
        <taxon>Dikarya</taxon>
        <taxon>Basidiomycota</taxon>
        <taxon>Agaricomycotina</taxon>
        <taxon>Agaricomycetes</taxon>
        <taxon>Polyporales</taxon>
        <taxon>Polyporaceae</taxon>
        <taxon>Trametes</taxon>
    </lineage>
</organism>
<reference evidence="2 3" key="1">
    <citation type="journal article" date="2015" name="Biotechnol. Biofuels">
        <title>Enhanced degradation of softwood versus hardwood by the white-rot fungus Pycnoporus coccineus.</title>
        <authorList>
            <person name="Couturier M."/>
            <person name="Navarro D."/>
            <person name="Chevret D."/>
            <person name="Henrissat B."/>
            <person name="Piumi F."/>
            <person name="Ruiz-Duenas F.J."/>
            <person name="Martinez A.T."/>
            <person name="Grigoriev I.V."/>
            <person name="Riley R."/>
            <person name="Lipzen A."/>
            <person name="Berrin J.G."/>
            <person name="Master E.R."/>
            <person name="Rosso M.N."/>
        </authorList>
    </citation>
    <scope>NUCLEOTIDE SEQUENCE [LARGE SCALE GENOMIC DNA]</scope>
    <source>
        <strain evidence="2 3">BRFM310</strain>
    </source>
</reference>
<feature type="compositionally biased region" description="Low complexity" evidence="1">
    <location>
        <begin position="493"/>
        <end position="505"/>
    </location>
</feature>
<proteinExistence type="predicted"/>
<sequence>MANVMKPAMGRMQGPYADNAYIPTSTHGWVHANSWYASVPFNSAPPPAPAGINPQMWANGQWQANPYFRPPQGMTQPPNSFQMWAPHPGWGAAAGGQSRNPYKRIPNPGDASYWATKLSDNPLGLENMHIKDDTPAEERHRKDSPNGVPHTPWVWVPKELSSDTSKSAENTGASGSRDGQGGQPQPAQSQRDPPPTAYRRDGYDHSRSNSSSGNAYAPPATAHDSSSQSRHYQHDASRPVGSTNYSTAPSSAPPAVSTYSVYQQQQQQQRHQQQQPSQHQQQSHYPQQQQQSQPQYQQDTQRSTDRYPASSQTPPDHGQHQRRRSQEVSPRPSHDSQQAYPSRDYRGAPVVSSSASAAAAAAAAASRQPEYESRSAARDREQERRDEAFSARRELLPTFSPNIVRTPDHYHTSARLPASDRERTPTRHPTTPTPGRIYPPSSVPTRSNSLNAGSQSSQGNTISANSSLGLIAFTDEPDSVLSPLIVPGETPKENTSSRSSRNPSPTREESYRRPSRNHSRNPSRNPSPLREDEYYRPEQKVRMCLDYMPDEYNHPVYRKTPHNRARTLSPDRDRDRAREREQRDDYRRYRETDATPQPGARTPPAHTPPLSHYMRPSPEGRSGGQPISRSQTYPVMSPPPITPQRSKSPQRFSPVRGQLQASPSPYHQQASTSPYHQRGYIPAPLNPPPPLIPGPPSPLRHNPLPRPPQTHPYADNLLRGGTSSASAAAAALAAQQQQMAPRRSVRYGYWNRRGDHLYIDSRTGHRYVVYAPRHLANPEELRNYPSATEGWRDHHGNFIKYDSTVRELPESLPRHGEAPEQPYSNFVTYVDV</sequence>
<gene>
    <name evidence="2" type="ORF">PYCCODRAFT_1463401</name>
</gene>
<feature type="compositionally biased region" description="Polar residues" evidence="1">
    <location>
        <begin position="443"/>
        <end position="461"/>
    </location>
</feature>
<feature type="compositionally biased region" description="Basic and acidic residues" evidence="1">
    <location>
        <begin position="134"/>
        <end position="144"/>
    </location>
</feature>
<feature type="compositionally biased region" description="Low complexity" evidence="1">
    <location>
        <begin position="427"/>
        <end position="436"/>
    </location>
</feature>
<feature type="compositionally biased region" description="Low complexity" evidence="1">
    <location>
        <begin position="242"/>
        <end position="298"/>
    </location>
</feature>
<feature type="compositionally biased region" description="Pro residues" evidence="1">
    <location>
        <begin position="684"/>
        <end position="710"/>
    </location>
</feature>